<evidence type="ECO:0000256" key="1">
    <source>
        <dbReference type="SAM" id="MobiDB-lite"/>
    </source>
</evidence>
<feature type="compositionally biased region" description="Low complexity" evidence="1">
    <location>
        <begin position="71"/>
        <end position="83"/>
    </location>
</feature>
<accession>A0A4Z1EXN0</accession>
<name>A0A4Z1EXN0_9HELO</name>
<reference evidence="2 3" key="1">
    <citation type="submission" date="2017-12" db="EMBL/GenBank/DDBJ databases">
        <title>Comparative genomics of Botrytis spp.</title>
        <authorList>
            <person name="Valero-Jimenez C.A."/>
            <person name="Tapia P."/>
            <person name="Veloso J."/>
            <person name="Silva-Moreno E."/>
            <person name="Staats M."/>
            <person name="Valdes J.H."/>
            <person name="Van Kan J.A.L."/>
        </authorList>
    </citation>
    <scope>NUCLEOTIDE SEQUENCE [LARGE SCALE GENOMIC DNA]</scope>
    <source>
        <strain evidence="2 3">Bt9001</strain>
    </source>
</reference>
<comment type="caution">
    <text evidence="2">The sequence shown here is derived from an EMBL/GenBank/DDBJ whole genome shotgun (WGS) entry which is preliminary data.</text>
</comment>
<keyword evidence="3" id="KW-1185">Reference proteome</keyword>
<evidence type="ECO:0000313" key="3">
    <source>
        <dbReference type="Proteomes" id="UP000297777"/>
    </source>
</evidence>
<dbReference type="EMBL" id="PQXH01000021">
    <property type="protein sequence ID" value="TGO17025.1"/>
    <property type="molecule type" value="Genomic_DNA"/>
</dbReference>
<evidence type="ECO:0000313" key="2">
    <source>
        <dbReference type="EMBL" id="TGO17025.1"/>
    </source>
</evidence>
<protein>
    <submittedName>
        <fullName evidence="2">Uncharacterized protein</fullName>
    </submittedName>
</protein>
<proteinExistence type="predicted"/>
<sequence length="83" mass="9580">MFLKWPFPVPEPNLYPFLRGEFHLGSSFVQQTLPSNAEIQKNEILPLCIKFRLLTNQLYSRQEENEGNSNQTQRQTAAAAREG</sequence>
<dbReference type="Proteomes" id="UP000297777">
    <property type="component" value="Unassembled WGS sequence"/>
</dbReference>
<dbReference type="AlphaFoldDB" id="A0A4Z1EXN0"/>
<gene>
    <name evidence="2" type="ORF">BTUL_0021g00220</name>
</gene>
<organism evidence="2 3">
    <name type="scientific">Botrytis tulipae</name>
    <dbReference type="NCBI Taxonomy" id="87230"/>
    <lineage>
        <taxon>Eukaryota</taxon>
        <taxon>Fungi</taxon>
        <taxon>Dikarya</taxon>
        <taxon>Ascomycota</taxon>
        <taxon>Pezizomycotina</taxon>
        <taxon>Leotiomycetes</taxon>
        <taxon>Helotiales</taxon>
        <taxon>Sclerotiniaceae</taxon>
        <taxon>Botrytis</taxon>
    </lineage>
</organism>
<feature type="region of interest" description="Disordered" evidence="1">
    <location>
        <begin position="61"/>
        <end position="83"/>
    </location>
</feature>